<evidence type="ECO:0000313" key="2">
    <source>
        <dbReference type="Proteomes" id="UP000198384"/>
    </source>
</evidence>
<gene>
    <name evidence="1" type="ORF">SAMN06265371_102101</name>
</gene>
<keyword evidence="2" id="KW-1185">Reference proteome</keyword>
<organism evidence="1 2">
    <name type="scientific">Lutibacter agarilyticus</name>
    <dbReference type="NCBI Taxonomy" id="1109740"/>
    <lineage>
        <taxon>Bacteria</taxon>
        <taxon>Pseudomonadati</taxon>
        <taxon>Bacteroidota</taxon>
        <taxon>Flavobacteriia</taxon>
        <taxon>Flavobacteriales</taxon>
        <taxon>Flavobacteriaceae</taxon>
        <taxon>Lutibacter</taxon>
    </lineage>
</organism>
<evidence type="ECO:0000313" key="1">
    <source>
        <dbReference type="EMBL" id="SNR37859.1"/>
    </source>
</evidence>
<dbReference type="Proteomes" id="UP000198384">
    <property type="component" value="Unassembled WGS sequence"/>
</dbReference>
<name>A0A238VWK5_9FLAO</name>
<accession>A0A238VWK5</accession>
<evidence type="ECO:0008006" key="3">
    <source>
        <dbReference type="Google" id="ProtNLM"/>
    </source>
</evidence>
<protein>
    <recommendedName>
        <fullName evidence="3">YwbE family protein</fullName>
    </recommendedName>
</protein>
<sequence length="69" mass="7757">MDSKKIDGKQRSNIKIGSTVDVVQKNHQRTGELTEGIVKRFLTKSPNHPHGIKVQLEDGIVGRVKWVHS</sequence>
<reference evidence="1 2" key="1">
    <citation type="submission" date="2017-06" db="EMBL/GenBank/DDBJ databases">
        <authorList>
            <person name="Kim H.J."/>
            <person name="Triplett B.A."/>
        </authorList>
    </citation>
    <scope>NUCLEOTIDE SEQUENCE [LARGE SCALE GENOMIC DNA]</scope>
    <source>
        <strain evidence="1 2">DSM 29150</strain>
    </source>
</reference>
<dbReference type="NCBIfam" id="TIGR03833">
    <property type="entry name" value="YwbE family protein"/>
    <property type="match status" value="1"/>
</dbReference>
<dbReference type="PANTHER" id="PTHR40069">
    <property type="entry name" value="YWBE PROTEIN"/>
    <property type="match status" value="1"/>
</dbReference>
<proteinExistence type="predicted"/>
<dbReference type="Pfam" id="PF09962">
    <property type="entry name" value="DUF2196"/>
    <property type="match status" value="1"/>
</dbReference>
<dbReference type="EMBL" id="FZNT01000002">
    <property type="protein sequence ID" value="SNR37859.1"/>
    <property type="molecule type" value="Genomic_DNA"/>
</dbReference>
<dbReference type="InterPro" id="IPR019240">
    <property type="entry name" value="DUF2196"/>
</dbReference>
<dbReference type="AlphaFoldDB" id="A0A238VWK5"/>
<dbReference type="PANTHER" id="PTHR40069:SF1">
    <property type="entry name" value="YWBE PROTEIN"/>
    <property type="match status" value="1"/>
</dbReference>